<dbReference type="InterPro" id="IPR021521">
    <property type="entry name" value="DUF3185"/>
</dbReference>
<organism evidence="2 3">
    <name type="scientific">Pelagicoccus enzymogenes</name>
    <dbReference type="NCBI Taxonomy" id="2773457"/>
    <lineage>
        <taxon>Bacteria</taxon>
        <taxon>Pseudomonadati</taxon>
        <taxon>Verrucomicrobiota</taxon>
        <taxon>Opitutia</taxon>
        <taxon>Puniceicoccales</taxon>
        <taxon>Pelagicoccaceae</taxon>
        <taxon>Pelagicoccus</taxon>
    </lineage>
</organism>
<dbReference type="AlphaFoldDB" id="A0A927IH99"/>
<keyword evidence="1" id="KW-0812">Transmembrane</keyword>
<evidence type="ECO:0000313" key="3">
    <source>
        <dbReference type="Proteomes" id="UP000622317"/>
    </source>
</evidence>
<keyword evidence="1" id="KW-1133">Transmembrane helix</keyword>
<protein>
    <submittedName>
        <fullName evidence="2">DUF3185 family protein</fullName>
    </submittedName>
</protein>
<dbReference type="RefSeq" id="WP_191616355.1">
    <property type="nucleotide sequence ID" value="NZ_JACYFG010000007.1"/>
</dbReference>
<keyword evidence="3" id="KW-1185">Reference proteome</keyword>
<dbReference type="Proteomes" id="UP000622317">
    <property type="component" value="Unassembled WGS sequence"/>
</dbReference>
<gene>
    <name evidence="2" type="ORF">IEN85_06920</name>
</gene>
<accession>A0A927IH99</accession>
<dbReference type="EMBL" id="JACYFG010000007">
    <property type="protein sequence ID" value="MBD5779220.1"/>
    <property type="molecule type" value="Genomic_DNA"/>
</dbReference>
<evidence type="ECO:0000256" key="1">
    <source>
        <dbReference type="SAM" id="Phobius"/>
    </source>
</evidence>
<comment type="caution">
    <text evidence="2">The sequence shown here is derived from an EMBL/GenBank/DDBJ whole genome shotgun (WGS) entry which is preliminary data.</text>
</comment>
<proteinExistence type="predicted"/>
<dbReference type="Pfam" id="PF11381">
    <property type="entry name" value="DUF3185"/>
    <property type="match status" value="1"/>
</dbReference>
<keyword evidence="1" id="KW-0472">Membrane</keyword>
<name>A0A927IH99_9BACT</name>
<sequence length="67" mass="6791">MNRIFSIGLSICGGALIVYGLSAADSISSTFSNFFTGSPTDEAIWMLAGGATLLAIGLAGLFRGSSN</sequence>
<reference evidence="2" key="1">
    <citation type="submission" date="2020-09" db="EMBL/GenBank/DDBJ databases">
        <title>Pelagicoccus enzymogenes sp. nov. with an EPS production, isolated from marine sediment.</title>
        <authorList>
            <person name="Feng X."/>
        </authorList>
    </citation>
    <scope>NUCLEOTIDE SEQUENCE</scope>
    <source>
        <strain evidence="2">NFK12</strain>
    </source>
</reference>
<evidence type="ECO:0000313" key="2">
    <source>
        <dbReference type="EMBL" id="MBD5779220.1"/>
    </source>
</evidence>
<feature type="transmembrane region" description="Helical" evidence="1">
    <location>
        <begin position="43"/>
        <end position="62"/>
    </location>
</feature>